<dbReference type="CDD" id="cd09892">
    <property type="entry name" value="NGN_SP_RfaH"/>
    <property type="match status" value="1"/>
</dbReference>
<dbReference type="Pfam" id="PF02357">
    <property type="entry name" value="NusG"/>
    <property type="match status" value="1"/>
</dbReference>
<dbReference type="EMBL" id="JAHEPS010000001">
    <property type="protein sequence ID" value="MBT1443016.1"/>
    <property type="molecule type" value="Genomic_DNA"/>
</dbReference>
<dbReference type="InterPro" id="IPR006645">
    <property type="entry name" value="NGN-like_dom"/>
</dbReference>
<accession>A0ABS5UY57</accession>
<comment type="function">
    <text evidence="4">Enhances distal genes transcription elongation in a specialized subset of operons that encode extracytoplasmic components.</text>
</comment>
<protein>
    <recommendedName>
        <fullName evidence="4">Transcription antitermination protein RfaH</fullName>
    </recommendedName>
</protein>
<proteinExistence type="inferred from homology"/>
<dbReference type="NCBIfam" id="TIGR01955">
    <property type="entry name" value="RfaH"/>
    <property type="match status" value="1"/>
</dbReference>
<dbReference type="InterPro" id="IPR043425">
    <property type="entry name" value="NusG-like"/>
</dbReference>
<evidence type="ECO:0000256" key="3">
    <source>
        <dbReference type="ARBA" id="ARBA00023163"/>
    </source>
</evidence>
<dbReference type="HAMAP" id="MF_00951">
    <property type="entry name" value="RfaH"/>
    <property type="match status" value="1"/>
</dbReference>
<comment type="caution">
    <text evidence="6">The sequence shown here is derived from an EMBL/GenBank/DDBJ whole genome shotgun (WGS) entry which is preliminary data.</text>
</comment>
<dbReference type="InterPro" id="IPR036735">
    <property type="entry name" value="NGN_dom_sf"/>
</dbReference>
<dbReference type="Gene3D" id="3.30.70.940">
    <property type="entry name" value="NusG, N-terminal domain"/>
    <property type="match status" value="1"/>
</dbReference>
<organism evidence="6 7">
    <name type="scientific">Shewanella jiangmenensis</name>
    <dbReference type="NCBI Taxonomy" id="2837387"/>
    <lineage>
        <taxon>Bacteria</taxon>
        <taxon>Pseudomonadati</taxon>
        <taxon>Pseudomonadota</taxon>
        <taxon>Gammaproteobacteria</taxon>
        <taxon>Alteromonadales</taxon>
        <taxon>Shewanellaceae</taxon>
        <taxon>Shewanella</taxon>
    </lineage>
</organism>
<evidence type="ECO:0000256" key="1">
    <source>
        <dbReference type="ARBA" id="ARBA00022814"/>
    </source>
</evidence>
<evidence type="ECO:0000313" key="6">
    <source>
        <dbReference type="EMBL" id="MBT1443016.1"/>
    </source>
</evidence>
<dbReference type="SUPFAM" id="SSF82679">
    <property type="entry name" value="N-utilization substance G protein NusG, N-terminal domain"/>
    <property type="match status" value="1"/>
</dbReference>
<evidence type="ECO:0000313" key="7">
    <source>
        <dbReference type="Proteomes" id="UP001195903"/>
    </source>
</evidence>
<dbReference type="RefSeq" id="WP_214505227.1">
    <property type="nucleotide sequence ID" value="NZ_JAHEPS010000001.1"/>
</dbReference>
<keyword evidence="4" id="KW-0238">DNA-binding</keyword>
<dbReference type="InterPro" id="IPR008991">
    <property type="entry name" value="Translation_prot_SH3-like_sf"/>
</dbReference>
<keyword evidence="1 4" id="KW-0889">Transcription antitermination</keyword>
<name>A0ABS5UY57_9GAMM</name>
<reference evidence="6 7" key="1">
    <citation type="submission" date="2021-05" db="EMBL/GenBank/DDBJ databases">
        <title>Shewanella sp. JM162201.</title>
        <authorList>
            <person name="Xu S."/>
            <person name="Li A."/>
        </authorList>
    </citation>
    <scope>NUCLEOTIDE SEQUENCE [LARGE SCALE GENOMIC DNA]</scope>
    <source>
        <strain evidence="6 7">JM162201</strain>
    </source>
</reference>
<comment type="subunit">
    <text evidence="4">Interacts with both the nontemplate DNA and the RNA polymerase (RNAP).</text>
</comment>
<dbReference type="InterPro" id="IPR010215">
    <property type="entry name" value="Transcription_antiterm_RfaH"/>
</dbReference>
<evidence type="ECO:0000256" key="4">
    <source>
        <dbReference type="HAMAP-Rule" id="MF_00951"/>
    </source>
</evidence>
<dbReference type="SUPFAM" id="SSF50104">
    <property type="entry name" value="Translation proteins SH3-like domain"/>
    <property type="match status" value="1"/>
</dbReference>
<keyword evidence="3 4" id="KW-0804">Transcription</keyword>
<dbReference type="NCBIfam" id="NF006534">
    <property type="entry name" value="PRK09014.1"/>
    <property type="match status" value="1"/>
</dbReference>
<dbReference type="PANTHER" id="PTHR30265">
    <property type="entry name" value="RHO-INTERACTING TRANSCRIPTION TERMINATION FACTOR NUSG"/>
    <property type="match status" value="1"/>
</dbReference>
<dbReference type="PANTHER" id="PTHR30265:SF7">
    <property type="entry name" value="TRANSCRIPTION ANTITERMINATION PROTEIN RFAH"/>
    <property type="match status" value="1"/>
</dbReference>
<dbReference type="SMART" id="SM00738">
    <property type="entry name" value="NGN"/>
    <property type="match status" value="1"/>
</dbReference>
<comment type="similarity">
    <text evidence="4">Belongs to the RfaH family.</text>
</comment>
<keyword evidence="2 4" id="KW-0805">Transcription regulation</keyword>
<dbReference type="Proteomes" id="UP001195903">
    <property type="component" value="Unassembled WGS sequence"/>
</dbReference>
<gene>
    <name evidence="4 6" type="primary">rfaH</name>
    <name evidence="6" type="ORF">KJI95_00545</name>
</gene>
<evidence type="ECO:0000259" key="5">
    <source>
        <dbReference type="SMART" id="SM00738"/>
    </source>
</evidence>
<sequence length="167" mass="18976">MKAWYLVYCKPRNEVRAQLNLTMQGLETYLPKHRRQVKGKDGKISVVESPLFPNYLFLQFDPTVTSVRSIHSTRGVCRIVGCREDMTALDDGMIRALKRREQQLEKLPEHVALVAGERVKFTEGPFSGLEAVFLEADGDKRCIVLFQFMGQQKQVATPSDSISRICA</sequence>
<feature type="domain" description="NusG-like N-terminal" evidence="5">
    <location>
        <begin position="1"/>
        <end position="101"/>
    </location>
</feature>
<keyword evidence="7" id="KW-1185">Reference proteome</keyword>
<evidence type="ECO:0000256" key="2">
    <source>
        <dbReference type="ARBA" id="ARBA00023015"/>
    </source>
</evidence>